<reference evidence="2 3" key="1">
    <citation type="submission" date="2024-04" db="EMBL/GenBank/DDBJ databases">
        <authorList>
            <consortium name="Genoscope - CEA"/>
            <person name="William W."/>
        </authorList>
    </citation>
    <scope>NUCLEOTIDE SEQUENCE [LARGE SCALE GENOMIC DNA]</scope>
</reference>
<dbReference type="Proteomes" id="UP001497497">
    <property type="component" value="Unassembled WGS sequence"/>
</dbReference>
<evidence type="ECO:0000313" key="2">
    <source>
        <dbReference type="EMBL" id="CAL1536894.1"/>
    </source>
</evidence>
<protein>
    <recommendedName>
        <fullName evidence="4">Prokineticin domain-containing protein</fullName>
    </recommendedName>
</protein>
<dbReference type="EMBL" id="CAXITT010000242">
    <property type="protein sequence ID" value="CAL1536894.1"/>
    <property type="molecule type" value="Genomic_DNA"/>
</dbReference>
<evidence type="ECO:0000313" key="3">
    <source>
        <dbReference type="Proteomes" id="UP001497497"/>
    </source>
</evidence>
<name>A0AAV2HT57_LYMST</name>
<keyword evidence="1" id="KW-0732">Signal</keyword>
<comment type="caution">
    <text evidence="2">The sequence shown here is derived from an EMBL/GenBank/DDBJ whole genome shotgun (WGS) entry which is preliminary data.</text>
</comment>
<feature type="signal peptide" evidence="1">
    <location>
        <begin position="1"/>
        <end position="18"/>
    </location>
</feature>
<proteinExistence type="predicted"/>
<evidence type="ECO:0000256" key="1">
    <source>
        <dbReference type="SAM" id="SignalP"/>
    </source>
</evidence>
<organism evidence="2 3">
    <name type="scientific">Lymnaea stagnalis</name>
    <name type="common">Great pond snail</name>
    <name type="synonym">Helix stagnalis</name>
    <dbReference type="NCBI Taxonomy" id="6523"/>
    <lineage>
        <taxon>Eukaryota</taxon>
        <taxon>Metazoa</taxon>
        <taxon>Spiralia</taxon>
        <taxon>Lophotrochozoa</taxon>
        <taxon>Mollusca</taxon>
        <taxon>Gastropoda</taxon>
        <taxon>Heterobranchia</taxon>
        <taxon>Euthyneura</taxon>
        <taxon>Panpulmonata</taxon>
        <taxon>Hygrophila</taxon>
        <taxon>Lymnaeoidea</taxon>
        <taxon>Lymnaeidae</taxon>
        <taxon>Lymnaea</taxon>
    </lineage>
</organism>
<evidence type="ECO:0008006" key="4">
    <source>
        <dbReference type="Google" id="ProtNLM"/>
    </source>
</evidence>
<accession>A0AAV2HT57</accession>
<dbReference type="Gene3D" id="2.10.80.10">
    <property type="entry name" value="Lipase, subunit A"/>
    <property type="match status" value="1"/>
</dbReference>
<keyword evidence="3" id="KW-1185">Reference proteome</keyword>
<feature type="chain" id="PRO_5043371087" description="Prokineticin domain-containing protein" evidence="1">
    <location>
        <begin position="19"/>
        <end position="130"/>
    </location>
</feature>
<gene>
    <name evidence="2" type="ORF">GSLYS_00010807001</name>
</gene>
<dbReference type="AlphaFoldDB" id="A0AAV2HT57"/>
<sequence length="130" mass="13679">MSSALFYVLTCLLGAVMAVPGNFCRSSAQCGRNECCATSLLIASKRADSFKSAVPVDDSARVFGGTCQTYLSEGARCSSLTNGCGCGAGLVCQQNSNIMSRQAGDQARIVAPDTGKGIFYTCTRQRFYQG</sequence>